<accession>A0A180GRA6</accession>
<protein>
    <submittedName>
        <fullName evidence="6">N-acetyltransferase domain-containing protein</fullName>
    </submittedName>
</protein>
<feature type="region of interest" description="Disordered" evidence="3">
    <location>
        <begin position="244"/>
        <end position="266"/>
    </location>
</feature>
<reference evidence="6" key="4">
    <citation type="submission" date="2025-05" db="UniProtKB">
        <authorList>
            <consortium name="EnsemblFungi"/>
        </authorList>
    </citation>
    <scope>IDENTIFICATION</scope>
    <source>
        <strain evidence="6">isolate 1-1 / race 1 (BBBD)</strain>
    </source>
</reference>
<feature type="compositionally biased region" description="Pro residues" evidence="3">
    <location>
        <begin position="114"/>
        <end position="125"/>
    </location>
</feature>
<evidence type="ECO:0000259" key="4">
    <source>
        <dbReference type="PROSITE" id="PS51186"/>
    </source>
</evidence>
<dbReference type="GO" id="GO:0031415">
    <property type="term" value="C:NatA complex"/>
    <property type="evidence" value="ECO:0007669"/>
    <property type="project" value="TreeGrafter"/>
</dbReference>
<dbReference type="PANTHER" id="PTHR42919">
    <property type="entry name" value="N-ALPHA-ACETYLTRANSFERASE"/>
    <property type="match status" value="1"/>
</dbReference>
<dbReference type="PROSITE" id="PS51186">
    <property type="entry name" value="GNAT"/>
    <property type="match status" value="1"/>
</dbReference>
<dbReference type="EnsemblFungi" id="PTTG_03036-t43_1">
    <property type="protein sequence ID" value="PTTG_03036-t43_1-p1"/>
    <property type="gene ID" value="PTTG_03036"/>
</dbReference>
<feature type="domain" description="N-acetyltransferase" evidence="4">
    <location>
        <begin position="176"/>
        <end position="380"/>
    </location>
</feature>
<feature type="compositionally biased region" description="Basic residues" evidence="3">
    <location>
        <begin position="85"/>
        <end position="105"/>
    </location>
</feature>
<reference evidence="5" key="1">
    <citation type="submission" date="2009-11" db="EMBL/GenBank/DDBJ databases">
        <authorList>
            <consortium name="The Broad Institute Genome Sequencing Platform"/>
            <person name="Ward D."/>
            <person name="Feldgarden M."/>
            <person name="Earl A."/>
            <person name="Young S.K."/>
            <person name="Zeng Q."/>
            <person name="Koehrsen M."/>
            <person name="Alvarado L."/>
            <person name="Berlin A."/>
            <person name="Bochicchio J."/>
            <person name="Borenstein D."/>
            <person name="Chapman S.B."/>
            <person name="Chen Z."/>
            <person name="Engels R."/>
            <person name="Freedman E."/>
            <person name="Gellesch M."/>
            <person name="Goldberg J."/>
            <person name="Griggs A."/>
            <person name="Gujja S."/>
            <person name="Heilman E."/>
            <person name="Heiman D."/>
            <person name="Hepburn T."/>
            <person name="Howarth C."/>
            <person name="Jen D."/>
            <person name="Larson L."/>
            <person name="Lewis B."/>
            <person name="Mehta T."/>
            <person name="Park D."/>
            <person name="Pearson M."/>
            <person name="Roberts A."/>
            <person name="Saif S."/>
            <person name="Shea T."/>
            <person name="Shenoy N."/>
            <person name="Sisk P."/>
            <person name="Stolte C."/>
            <person name="Sykes S."/>
            <person name="Thomson T."/>
            <person name="Walk T."/>
            <person name="White J."/>
            <person name="Yandava C."/>
            <person name="Izard J."/>
            <person name="Baranova O.V."/>
            <person name="Blanton J.M."/>
            <person name="Tanner A.C."/>
            <person name="Dewhirst F.E."/>
            <person name="Haas B."/>
            <person name="Nusbaum C."/>
            <person name="Birren B."/>
        </authorList>
    </citation>
    <scope>NUCLEOTIDE SEQUENCE [LARGE SCALE GENOMIC DNA]</scope>
    <source>
        <strain evidence="5">1-1 BBBD Race 1</strain>
    </source>
</reference>
<gene>
    <name evidence="5" type="ORF">PTTG_03036</name>
</gene>
<dbReference type="InterPro" id="IPR000182">
    <property type="entry name" value="GNAT_dom"/>
</dbReference>
<proteinExistence type="predicted"/>
<dbReference type="Pfam" id="PF13508">
    <property type="entry name" value="Acetyltransf_7"/>
    <property type="match status" value="1"/>
</dbReference>
<dbReference type="AlphaFoldDB" id="A0A180GRA6"/>
<dbReference type="GO" id="GO:0007064">
    <property type="term" value="P:mitotic sister chromatid cohesion"/>
    <property type="evidence" value="ECO:0007669"/>
    <property type="project" value="TreeGrafter"/>
</dbReference>
<reference evidence="5" key="2">
    <citation type="submission" date="2016-05" db="EMBL/GenBank/DDBJ databases">
        <title>Comparative analysis highlights variable genome content of wheat rusts and divergence of the mating loci.</title>
        <authorList>
            <person name="Cuomo C.A."/>
            <person name="Bakkeren G."/>
            <person name="Szabo L."/>
            <person name="Khalil H."/>
            <person name="Joly D."/>
            <person name="Goldberg J."/>
            <person name="Young S."/>
            <person name="Zeng Q."/>
            <person name="Fellers J."/>
        </authorList>
    </citation>
    <scope>NUCLEOTIDE SEQUENCE [LARGE SCALE GENOMIC DNA]</scope>
    <source>
        <strain evidence="5">1-1 BBBD Race 1</strain>
    </source>
</reference>
<dbReference type="EMBL" id="ADAS02000039">
    <property type="protein sequence ID" value="OAV94493.1"/>
    <property type="molecule type" value="Genomic_DNA"/>
</dbReference>
<evidence type="ECO:0000256" key="3">
    <source>
        <dbReference type="SAM" id="MobiDB-lite"/>
    </source>
</evidence>
<evidence type="ECO:0000313" key="6">
    <source>
        <dbReference type="EnsemblFungi" id="PTTG_03036-t43_1-p1"/>
    </source>
</evidence>
<keyword evidence="1" id="KW-0808">Transferase</keyword>
<feature type="region of interest" description="Disordered" evidence="3">
    <location>
        <begin position="381"/>
        <end position="420"/>
    </location>
</feature>
<dbReference type="SUPFAM" id="SSF55729">
    <property type="entry name" value="Acyl-CoA N-acyltransferases (Nat)"/>
    <property type="match status" value="1"/>
</dbReference>
<keyword evidence="2" id="KW-0012">Acyltransferase</keyword>
<organism evidence="5">
    <name type="scientific">Puccinia triticina (isolate 1-1 / race 1 (BBBD))</name>
    <name type="common">Brown leaf rust fungus</name>
    <dbReference type="NCBI Taxonomy" id="630390"/>
    <lineage>
        <taxon>Eukaryota</taxon>
        <taxon>Fungi</taxon>
        <taxon>Dikarya</taxon>
        <taxon>Basidiomycota</taxon>
        <taxon>Pucciniomycotina</taxon>
        <taxon>Pucciniomycetes</taxon>
        <taxon>Pucciniales</taxon>
        <taxon>Pucciniaceae</taxon>
        <taxon>Puccinia</taxon>
    </lineage>
</organism>
<dbReference type="GO" id="GO:0016747">
    <property type="term" value="F:acyltransferase activity, transferring groups other than amino-acyl groups"/>
    <property type="evidence" value="ECO:0007669"/>
    <property type="project" value="InterPro"/>
</dbReference>
<evidence type="ECO:0000313" key="7">
    <source>
        <dbReference type="Proteomes" id="UP000005240"/>
    </source>
</evidence>
<dbReference type="OrthoDB" id="47374at2759"/>
<dbReference type="VEuPathDB" id="FungiDB:PTTG_03036"/>
<dbReference type="Gene3D" id="3.40.630.30">
    <property type="match status" value="1"/>
</dbReference>
<dbReference type="PANTHER" id="PTHR42919:SF8">
    <property type="entry name" value="N-ALPHA-ACETYLTRANSFERASE 50"/>
    <property type="match status" value="1"/>
</dbReference>
<name>A0A180GRA6_PUCT1</name>
<reference evidence="6 7" key="3">
    <citation type="journal article" date="2017" name="G3 (Bethesda)">
        <title>Comparative analysis highlights variable genome content of wheat rusts and divergence of the mating loci.</title>
        <authorList>
            <person name="Cuomo C.A."/>
            <person name="Bakkeren G."/>
            <person name="Khalil H.B."/>
            <person name="Panwar V."/>
            <person name="Joly D."/>
            <person name="Linning R."/>
            <person name="Sakthikumar S."/>
            <person name="Song X."/>
            <person name="Adiconis X."/>
            <person name="Fan L."/>
            <person name="Goldberg J.M."/>
            <person name="Levin J.Z."/>
            <person name="Young S."/>
            <person name="Zeng Q."/>
            <person name="Anikster Y."/>
            <person name="Bruce M."/>
            <person name="Wang M."/>
            <person name="Yin C."/>
            <person name="McCallum B."/>
            <person name="Szabo L.J."/>
            <person name="Hulbert S."/>
            <person name="Chen X."/>
            <person name="Fellers J.P."/>
        </authorList>
    </citation>
    <scope>NUCLEOTIDE SEQUENCE</scope>
    <source>
        <strain evidence="7">Isolate 1-1 / race 1 (BBBD)</strain>
        <strain evidence="6">isolate 1-1 / race 1 (BBBD)</strain>
    </source>
</reference>
<evidence type="ECO:0000313" key="5">
    <source>
        <dbReference type="EMBL" id="OAV94493.1"/>
    </source>
</evidence>
<dbReference type="InterPro" id="IPR016181">
    <property type="entry name" value="Acyl_CoA_acyltransferase"/>
</dbReference>
<keyword evidence="7" id="KW-1185">Reference proteome</keyword>
<feature type="region of interest" description="Disordered" evidence="3">
    <location>
        <begin position="85"/>
        <end position="174"/>
    </location>
</feature>
<evidence type="ECO:0000256" key="1">
    <source>
        <dbReference type="ARBA" id="ARBA00022679"/>
    </source>
</evidence>
<dbReference type="InterPro" id="IPR051556">
    <property type="entry name" value="N-term/lysine_N-AcTrnsfr"/>
</dbReference>
<feature type="compositionally biased region" description="Low complexity" evidence="3">
    <location>
        <begin position="158"/>
        <end position="168"/>
    </location>
</feature>
<sequence>MAVGVANRVLESRVFLRLAGGVVLAWFFRSHIINTLTTELAPPSENKPRNNHHAPGLLAVARAHNRPAADCFTLRQLRRRLALIRHHHQQQQPAHAHHTHTRNHLHPLQEGRHPPPPAQPQPPSLPELVPQTHGPPIPAPPQQEVFRHPPPPSSFHVLPLLESSSPSPNNHPRSRFEVRSLQVCDIEKVKELHCATLPVTYPSSFFYSLLGSDPSEKISLVATLPSTSVQGYFDLLSTHHPSSMPLAGSPAHHHGHLAPHHVTSPLSGRKPISLDVVGSISARLASPPAPSVRILTLCVSPAYRRFGVGRLLLDALLKQIRARFARLAALATPQAPPKIPVNLHVQASNRVAHAFYTSAGFVAVCFKQAYYSDNPLKPLDPALKHPSRKPSILHPPPPVPQNTSLETPHPSAPDDSDSETDDIDAWFLELSIDSS</sequence>
<dbReference type="CDD" id="cd04301">
    <property type="entry name" value="NAT_SF"/>
    <property type="match status" value="1"/>
</dbReference>
<dbReference type="Proteomes" id="UP000005240">
    <property type="component" value="Unassembled WGS sequence"/>
</dbReference>
<dbReference type="STRING" id="630390.A0A180GRA6"/>
<evidence type="ECO:0000256" key="2">
    <source>
        <dbReference type="ARBA" id="ARBA00023315"/>
    </source>
</evidence>